<name>A0ABQ3QKL1_9ACTN</name>
<dbReference type="Pfam" id="PF15609">
    <property type="entry name" value="PRTase_2"/>
    <property type="match status" value="1"/>
</dbReference>
<evidence type="ECO:0000259" key="4">
    <source>
        <dbReference type="Pfam" id="PF15609"/>
    </source>
</evidence>
<evidence type="ECO:0000259" key="1">
    <source>
        <dbReference type="Pfam" id="PF11202"/>
    </source>
</evidence>
<accession>A0ABQ3QKL1</accession>
<proteinExistence type="predicted"/>
<dbReference type="Proteomes" id="UP001050808">
    <property type="component" value="Unassembled WGS sequence"/>
</dbReference>
<dbReference type="RefSeq" id="WP_189960867.1">
    <property type="nucleotide sequence ID" value="NZ_BMUA01000002.1"/>
</dbReference>
<dbReference type="Pfam" id="PF15608">
    <property type="entry name" value="PELOTA_1"/>
    <property type="match status" value="1"/>
</dbReference>
<dbReference type="InterPro" id="IPR011215">
    <property type="entry name" value="StiP_N"/>
</dbReference>
<feature type="domain" description="TRSP" evidence="2">
    <location>
        <begin position="265"/>
        <end position="405"/>
    </location>
</feature>
<dbReference type="InterPro" id="IPR041688">
    <property type="entry name" value="PRTase_2"/>
</dbReference>
<keyword evidence="5" id="KW-0328">Glycosyltransferase</keyword>
<feature type="domain" description="Orotate phosphoribosyltransferase-like" evidence="4">
    <location>
        <begin position="26"/>
        <end position="213"/>
    </location>
</feature>
<gene>
    <name evidence="5" type="ORF">Sviol_22270</name>
</gene>
<feature type="domain" description="Cysteine protease StiP N-terminal" evidence="1">
    <location>
        <begin position="442"/>
        <end position="699"/>
    </location>
</feature>
<evidence type="ECO:0000259" key="3">
    <source>
        <dbReference type="Pfam" id="PF15608"/>
    </source>
</evidence>
<organism evidence="5 6">
    <name type="scientific">Streptomyces violascens</name>
    <dbReference type="NCBI Taxonomy" id="67381"/>
    <lineage>
        <taxon>Bacteria</taxon>
        <taxon>Bacillati</taxon>
        <taxon>Actinomycetota</taxon>
        <taxon>Actinomycetes</taxon>
        <taxon>Kitasatosporales</taxon>
        <taxon>Streptomycetaceae</taxon>
        <taxon>Streptomyces</taxon>
    </lineage>
</organism>
<dbReference type="InterPro" id="IPR022537">
    <property type="entry name" value="TRSP_dom"/>
</dbReference>
<keyword evidence="6" id="KW-1185">Reference proteome</keyword>
<evidence type="ECO:0000259" key="2">
    <source>
        <dbReference type="Pfam" id="PF12500"/>
    </source>
</evidence>
<dbReference type="InterPro" id="IPR028157">
    <property type="entry name" value="PELOTA_dom"/>
</dbReference>
<feature type="domain" description="PELOTA RNA-binding" evidence="3">
    <location>
        <begin position="726"/>
        <end position="805"/>
    </location>
</feature>
<comment type="caution">
    <text evidence="5">The sequence shown here is derived from an EMBL/GenBank/DDBJ whole genome shotgun (WGS) entry which is preliminary data.</text>
</comment>
<dbReference type="Pfam" id="PF11202">
    <property type="entry name" value="StiP"/>
    <property type="match status" value="1"/>
</dbReference>
<sequence>MVEWSGTWVAERLGVELVGDEDLSGLLGLALRRNPKRAHLLVSNVLGKHVPQSPSVVWRTGYELGLRVRELLGAEAAARAVVLGYAETATGLGHSVADGLALAPCLHSTRRPVDGVATAGGFEESHSHATSHLLLPEDPQLLAGQGPLVLVDDEFSTGNTVLNTIGDLHARHPRDHYVIVALVDMRSPQDRDRLTAFAAEIGARVDLIASASGTVRLPEGVLEKGRALVEEFEASNQGHLLGKSSAPSLSHAHRVDLPWPAGLPDGGRHGFTPAHRAELEAALPEMAARLADAVGAGAPDRPRVLVLGFEELMYAPLRLAVALEELGGAEVRYSTTTRSPVLAVDDPGYAIRTRLAFPAHDDPADGPGERYAYNVAGNGFDAVIAVVDSAADTRQLHAPDGLLAQLAAHIPHVVLAVLPSYVPEGAPMPEPLPEPLRGPAFSSYAPDEVGWLLKDLSGVELEAPTEEREEAIQSGGAHYAESLPVEYQPSPQYQELFRAALDTSAHRIAQAVGVVTETVLAELPQRRKRRGDPHPRPVLVSLARAGTPVGVLMRRWAQHRHGLDLPHYAVSIVRGRGIDPNALRWLAAHHDPADVVFVDGWTGKGAITRELAAAIAEFPEFEGFDPEIAVLADPGSCVRTYGTREDFLIPSACLNSTVSGLISRTVLRRDLIGPGDFHGAKFYRELAGADVSGDFLDAVAARFDEVAADVDREAKALRDADRTPSWEGWAAVERISEEYGIHDVNLVKPGVGETTRVLLRRVPWKILAGRGAGADLDHVRLLAEQRGVPVEEVDGLPYSCVGLIHPQYTRGATGADGRAVAAK</sequence>
<keyword evidence="5" id="KW-0808">Transferase</keyword>
<dbReference type="GO" id="GO:0016757">
    <property type="term" value="F:glycosyltransferase activity"/>
    <property type="evidence" value="ECO:0007669"/>
    <property type="project" value="UniProtKB-KW"/>
</dbReference>
<protein>
    <submittedName>
        <fullName evidence="5">Phosphoribosyltransferase</fullName>
    </submittedName>
</protein>
<evidence type="ECO:0000313" key="6">
    <source>
        <dbReference type="Proteomes" id="UP001050808"/>
    </source>
</evidence>
<evidence type="ECO:0000313" key="5">
    <source>
        <dbReference type="EMBL" id="GHI37819.1"/>
    </source>
</evidence>
<dbReference type="Pfam" id="PF12500">
    <property type="entry name" value="TRSP"/>
    <property type="match status" value="1"/>
</dbReference>
<reference evidence="5" key="1">
    <citation type="submission" date="2024-05" db="EMBL/GenBank/DDBJ databases">
        <title>Whole genome shotgun sequence of Streptomyces violascens NBRC 12920.</title>
        <authorList>
            <person name="Komaki H."/>
            <person name="Tamura T."/>
        </authorList>
    </citation>
    <scope>NUCLEOTIDE SEQUENCE</scope>
    <source>
        <strain evidence="5">NBRC 12920</strain>
    </source>
</reference>
<dbReference type="EMBL" id="BNDY01000002">
    <property type="protein sequence ID" value="GHI37819.1"/>
    <property type="molecule type" value="Genomic_DNA"/>
</dbReference>